<reference evidence="3 4" key="1">
    <citation type="journal article" date="2010" name="Nature">
        <title>The Ectocarpus genome and the independent evolution of multicellularity in brown algae.</title>
        <authorList>
            <person name="Cock J.M."/>
            <person name="Sterck L."/>
            <person name="Rouze P."/>
            <person name="Scornet D."/>
            <person name="Allen A.E."/>
            <person name="Amoutzias G."/>
            <person name="Anthouard V."/>
            <person name="Artiguenave F."/>
            <person name="Aury J.M."/>
            <person name="Badger J.H."/>
            <person name="Beszteri B."/>
            <person name="Billiau K."/>
            <person name="Bonnet E."/>
            <person name="Bothwell J.H."/>
            <person name="Bowler C."/>
            <person name="Boyen C."/>
            <person name="Brownlee C."/>
            <person name="Carrano C.J."/>
            <person name="Charrier B."/>
            <person name="Cho G.Y."/>
            <person name="Coelho S.M."/>
            <person name="Collen J."/>
            <person name="Corre E."/>
            <person name="Da Silva C."/>
            <person name="Delage L."/>
            <person name="Delaroque N."/>
            <person name="Dittami S.M."/>
            <person name="Doulbeau S."/>
            <person name="Elias M."/>
            <person name="Farnham G."/>
            <person name="Gachon C.M."/>
            <person name="Gschloessl B."/>
            <person name="Heesch S."/>
            <person name="Jabbari K."/>
            <person name="Jubin C."/>
            <person name="Kawai H."/>
            <person name="Kimura K."/>
            <person name="Kloareg B."/>
            <person name="Kupper F.C."/>
            <person name="Lang D."/>
            <person name="Le Bail A."/>
            <person name="Leblanc C."/>
            <person name="Lerouge P."/>
            <person name="Lohr M."/>
            <person name="Lopez P.J."/>
            <person name="Martens C."/>
            <person name="Maumus F."/>
            <person name="Michel G."/>
            <person name="Miranda-Saavedra D."/>
            <person name="Morales J."/>
            <person name="Moreau H."/>
            <person name="Motomura T."/>
            <person name="Nagasato C."/>
            <person name="Napoli C.A."/>
            <person name="Nelson D.R."/>
            <person name="Nyvall-Collen P."/>
            <person name="Peters A.F."/>
            <person name="Pommier C."/>
            <person name="Potin P."/>
            <person name="Poulain J."/>
            <person name="Quesneville H."/>
            <person name="Read B."/>
            <person name="Rensing S.A."/>
            <person name="Ritter A."/>
            <person name="Rousvoal S."/>
            <person name="Samanta M."/>
            <person name="Samson G."/>
            <person name="Schroeder D.C."/>
            <person name="Segurens B."/>
            <person name="Strittmatter M."/>
            <person name="Tonon T."/>
            <person name="Tregear J.W."/>
            <person name="Valentin K."/>
            <person name="von Dassow P."/>
            <person name="Yamagishi T."/>
            <person name="Van de Peer Y."/>
            <person name="Wincker P."/>
        </authorList>
    </citation>
    <scope>NUCLEOTIDE SEQUENCE [LARGE SCALE GENOMIC DNA]</scope>
    <source>
        <strain evidence="4">Ec32 / CCAP1310/4</strain>
    </source>
</reference>
<feature type="region of interest" description="Disordered" evidence="1">
    <location>
        <begin position="906"/>
        <end position="1019"/>
    </location>
</feature>
<dbReference type="InterPro" id="IPR025926">
    <property type="entry name" value="PDZ-like_dom"/>
</dbReference>
<evidence type="ECO:0000256" key="1">
    <source>
        <dbReference type="SAM" id="MobiDB-lite"/>
    </source>
</evidence>
<dbReference type="eggNOG" id="KOG1421">
    <property type="taxonomic scope" value="Eukaryota"/>
</dbReference>
<feature type="compositionally biased region" description="Low complexity" evidence="1">
    <location>
        <begin position="537"/>
        <end position="561"/>
    </location>
</feature>
<feature type="compositionally biased region" description="Low complexity" evidence="1">
    <location>
        <begin position="909"/>
        <end position="947"/>
    </location>
</feature>
<dbReference type="SUPFAM" id="SSF50156">
    <property type="entry name" value="PDZ domain-like"/>
    <property type="match status" value="2"/>
</dbReference>
<dbReference type="InterPro" id="IPR036034">
    <property type="entry name" value="PDZ_sf"/>
</dbReference>
<dbReference type="PANTHER" id="PTHR46366">
    <property type="entry name" value="PRO-APOPTOTIC SERINE PROTEASE NMA111"/>
    <property type="match status" value="1"/>
</dbReference>
<feature type="region of interest" description="Disordered" evidence="1">
    <location>
        <begin position="472"/>
        <end position="574"/>
    </location>
</feature>
<evidence type="ECO:0000313" key="3">
    <source>
        <dbReference type="EMBL" id="CBN75278.1"/>
    </source>
</evidence>
<dbReference type="OrthoDB" id="4217619at2759"/>
<dbReference type="InParanoid" id="D8LSS8"/>
<feature type="region of interest" description="Disordered" evidence="1">
    <location>
        <begin position="622"/>
        <end position="645"/>
    </location>
</feature>
<dbReference type="Pfam" id="PF13365">
    <property type="entry name" value="Trypsin_2"/>
    <property type="match status" value="1"/>
</dbReference>
<name>D8LSS8_ECTSI</name>
<dbReference type="InterPro" id="IPR009003">
    <property type="entry name" value="Peptidase_S1_PA"/>
</dbReference>
<protein>
    <recommendedName>
        <fullName evidence="2">PDZ domain-containing protein</fullName>
    </recommendedName>
</protein>
<feature type="compositionally biased region" description="Acidic residues" evidence="1">
    <location>
        <begin position="956"/>
        <end position="971"/>
    </location>
</feature>
<evidence type="ECO:0000313" key="4">
    <source>
        <dbReference type="Proteomes" id="UP000002630"/>
    </source>
</evidence>
<accession>D8LSS8</accession>
<dbReference type="EMBL" id="FN648992">
    <property type="protein sequence ID" value="CBN75278.1"/>
    <property type="molecule type" value="Genomic_DNA"/>
</dbReference>
<feature type="compositionally biased region" description="Basic and acidic residues" evidence="1">
    <location>
        <begin position="473"/>
        <end position="483"/>
    </location>
</feature>
<feature type="compositionally biased region" description="Acidic residues" evidence="1">
    <location>
        <begin position="1008"/>
        <end position="1019"/>
    </location>
</feature>
<dbReference type="Pfam" id="PF12812">
    <property type="entry name" value="PDZ_1"/>
    <property type="match status" value="1"/>
</dbReference>
<dbReference type="SUPFAM" id="SSF50494">
    <property type="entry name" value="Trypsin-like serine proteases"/>
    <property type="match status" value="1"/>
</dbReference>
<dbReference type="CDD" id="cd06786">
    <property type="entry name" value="cpPDZ1_ScNma111-like"/>
    <property type="match status" value="1"/>
</dbReference>
<dbReference type="AlphaFoldDB" id="D8LSS8"/>
<feature type="compositionally biased region" description="Acidic residues" evidence="1">
    <location>
        <begin position="484"/>
        <end position="507"/>
    </location>
</feature>
<feature type="compositionally biased region" description="Basic and acidic residues" evidence="1">
    <location>
        <begin position="562"/>
        <end position="573"/>
    </location>
</feature>
<dbReference type="Proteomes" id="UP000002630">
    <property type="component" value="Linkage Group LG10"/>
</dbReference>
<sequence length="1019" mass="107891">MLTAAAATAAPIEPRTKGPTMVDAVFMNKEEVDLVPIYYDPVHDFGFYRFDPKAVKFMEVAEVELNPDGAKVGVEIRVVGNDSGEKLSILPGILARLDRAAPEYDTGGYRDFNTFYLAAASSTSGGSSGSPVLTVDGKAVALNCGARVETAAAFYLPLTKIVRALELIQRGEKVTRGTLQTVLRHTAFDEARRLGLKPDTEALLRKEFPEETGVLVVGEVVPKGPADGVLEPGDVVVRMKGETITTFLPWESALDDGVGGEVEVQVQRGGKEVIARLTVGDLHAITPAEYLDVSSSVLHPLSYQQARNYNLPVEGVYLAQAGYMLERAWISSQCLITSIGSDPTPDLDACEAALCKHADGARVSVRYKALGDRHRTKTAVITIDRKWYTMQVDGVSGSYCIGVGVIVDAELGLVVVDRNTVQVSLGDVMLTFNGSEEVAARPIFSHPTQNFGVVKFDPSLVSGSFTAALLSSRETEHEDKDKDQDLEEECSDVDGGDDDVESDDNCSDDSGKNCAGGNAERGDDENGGENESGGSGINSCDGGKVAADKTAAADTTAATADGDSKDKEEREAPTRAAVVKLERLSLASSAHPQFTAHTVEVLQFDQIASCIGGLFIAVPRSDAASPSPPRTGGDAKDPSPGKRKSVPVVSAFWHSFAFSTSDGRKQTMRGLPAPVVRRAVERLRRDLLLGKAAAEEGGSSVEHEMEDKQQQQQQQEGQEKRVLADNDSGVGVDGGPAEDGLDAAGAEAERELAAAAAQVLVTLELSKARAGLGLSEKWSRRIERKCGGGRQKQVLEVRRCMAGTPAFSVVETGDIILAVNGKLVTRFREVEVAVEEGEGSSVRLTILRELEERELTVKPSYLPTRETDRLFMWAGQMIQSPHLAVLQLGPTLELCRTGDGWTRTLHKGAPAITTSTTPDTATTADTASVSSASPETSSVASTSTPASCEIPGPEADAAEEGGNEIFEDDAADPNSRELPAAGGGLAPVLGQEQADSTVGGGDKGGDIADTDGASDEQTE</sequence>
<evidence type="ECO:0000259" key="2">
    <source>
        <dbReference type="PROSITE" id="PS50106"/>
    </source>
</evidence>
<dbReference type="PROSITE" id="PS50106">
    <property type="entry name" value="PDZ"/>
    <property type="match status" value="1"/>
</dbReference>
<dbReference type="Gene3D" id="2.30.42.10">
    <property type="match status" value="2"/>
</dbReference>
<dbReference type="EMBL" id="FN649735">
    <property type="protein sequence ID" value="CBN75278.1"/>
    <property type="molecule type" value="Genomic_DNA"/>
</dbReference>
<proteinExistence type="predicted"/>
<organism evidence="3 4">
    <name type="scientific">Ectocarpus siliculosus</name>
    <name type="common">Brown alga</name>
    <name type="synonym">Conferva siliculosa</name>
    <dbReference type="NCBI Taxonomy" id="2880"/>
    <lineage>
        <taxon>Eukaryota</taxon>
        <taxon>Sar</taxon>
        <taxon>Stramenopiles</taxon>
        <taxon>Ochrophyta</taxon>
        <taxon>PX clade</taxon>
        <taxon>Phaeophyceae</taxon>
        <taxon>Ectocarpales</taxon>
        <taxon>Ectocarpaceae</taxon>
        <taxon>Ectocarpus</taxon>
    </lineage>
</organism>
<feature type="region of interest" description="Disordered" evidence="1">
    <location>
        <begin position="693"/>
        <end position="741"/>
    </location>
</feature>
<feature type="domain" description="PDZ" evidence="2">
    <location>
        <begin position="762"/>
        <end position="850"/>
    </location>
</feature>
<keyword evidence="4" id="KW-1185">Reference proteome</keyword>
<dbReference type="PANTHER" id="PTHR46366:SF1">
    <property type="entry name" value="PDZ DOMAIN-CONTAINING PROTEIN C1685.05"/>
    <property type="match status" value="1"/>
</dbReference>
<dbReference type="STRING" id="2880.D8LSS8"/>
<dbReference type="SMART" id="SM00228">
    <property type="entry name" value="PDZ"/>
    <property type="match status" value="2"/>
</dbReference>
<gene>
    <name evidence="3" type="ORF">Esi_0076_0087</name>
</gene>
<dbReference type="InterPro" id="IPR001478">
    <property type="entry name" value="PDZ"/>
</dbReference>
<dbReference type="Gene3D" id="2.40.10.120">
    <property type="match status" value="1"/>
</dbReference>